<gene>
    <name evidence="3" type="ORF">AGABI1DRAFT_115577</name>
</gene>
<feature type="compositionally biased region" description="Polar residues" evidence="1">
    <location>
        <begin position="30"/>
        <end position="53"/>
    </location>
</feature>
<protein>
    <recommendedName>
        <fullName evidence="2">DUF7330 domain-containing protein</fullName>
    </recommendedName>
</protein>
<dbReference type="KEGG" id="abp:AGABI1DRAFT115577"/>
<evidence type="ECO:0000313" key="3">
    <source>
        <dbReference type="EMBL" id="EKM76947.1"/>
    </source>
</evidence>
<dbReference type="AlphaFoldDB" id="K5X201"/>
<dbReference type="STRING" id="597362.K5X201"/>
<dbReference type="Proteomes" id="UP000008493">
    <property type="component" value="Unassembled WGS sequence"/>
</dbReference>
<proteinExistence type="predicted"/>
<dbReference type="GeneID" id="18824780"/>
<evidence type="ECO:0000259" key="2">
    <source>
        <dbReference type="Pfam" id="PF24016"/>
    </source>
</evidence>
<dbReference type="EMBL" id="JH971399">
    <property type="protein sequence ID" value="EKM76947.1"/>
    <property type="molecule type" value="Genomic_DNA"/>
</dbReference>
<dbReference type="eggNOG" id="ENOG502STVD">
    <property type="taxonomic scope" value="Eukaryota"/>
</dbReference>
<organism evidence="3 4">
    <name type="scientific">Agaricus bisporus var. burnettii (strain JB137-S8 / ATCC MYA-4627 / FGSC 10392)</name>
    <name type="common">White button mushroom</name>
    <dbReference type="NCBI Taxonomy" id="597362"/>
    <lineage>
        <taxon>Eukaryota</taxon>
        <taxon>Fungi</taxon>
        <taxon>Dikarya</taxon>
        <taxon>Basidiomycota</taxon>
        <taxon>Agaricomycotina</taxon>
        <taxon>Agaricomycetes</taxon>
        <taxon>Agaricomycetidae</taxon>
        <taxon>Agaricales</taxon>
        <taxon>Agaricineae</taxon>
        <taxon>Agaricaceae</taxon>
        <taxon>Agaricus</taxon>
    </lineage>
</organism>
<dbReference type="RefSeq" id="XP_007332547.1">
    <property type="nucleotide sequence ID" value="XM_007332485.1"/>
</dbReference>
<dbReference type="OMA" id="NNNANDW"/>
<evidence type="ECO:0000256" key="1">
    <source>
        <dbReference type="SAM" id="MobiDB-lite"/>
    </source>
</evidence>
<sequence>MIILDDKRNEALEAQRLVEEQANQEPPPTYSSLQHSTLASEQSLRPSGSDNPTNFFSVCRGHDKVKETVTIDPNLYTPPSLLLPMSPDETEETRKHVRLESIHGSVNATVNIVPVLRGEKCKIRMFMRSSHGGVFARINGPESRHPFQLVAHSTYGSVTLRLPRSFEGPIMISLRYGSVKFSDEINKHLTTFGEANHVRHCFVGDLSRWHAGSDVDWGGDEIVVEAKYGGVKIQYDDDAPGSVVRVRPSLLNRVFGF</sequence>
<keyword evidence="4" id="KW-1185">Reference proteome</keyword>
<dbReference type="OrthoDB" id="2593559at2759"/>
<name>K5X201_AGABU</name>
<dbReference type="InterPro" id="IPR055754">
    <property type="entry name" value="DUF7330"/>
</dbReference>
<feature type="domain" description="DUF7330" evidence="2">
    <location>
        <begin position="54"/>
        <end position="238"/>
    </location>
</feature>
<accession>K5X201</accession>
<feature type="region of interest" description="Disordered" evidence="1">
    <location>
        <begin position="18"/>
        <end position="53"/>
    </location>
</feature>
<dbReference type="InParanoid" id="K5X201"/>
<dbReference type="Pfam" id="PF24016">
    <property type="entry name" value="DUF7330"/>
    <property type="match status" value="1"/>
</dbReference>
<dbReference type="HOGENOM" id="CLU_070382_3_0_1"/>
<reference evidence="4" key="1">
    <citation type="journal article" date="2012" name="Proc. Natl. Acad. Sci. U.S.A.">
        <title>Genome sequence of the button mushroom Agaricus bisporus reveals mechanisms governing adaptation to a humic-rich ecological niche.</title>
        <authorList>
            <person name="Morin E."/>
            <person name="Kohler A."/>
            <person name="Baker A.R."/>
            <person name="Foulongne-Oriol M."/>
            <person name="Lombard V."/>
            <person name="Nagy L.G."/>
            <person name="Ohm R.A."/>
            <person name="Patyshakuliyeva A."/>
            <person name="Brun A."/>
            <person name="Aerts A.L."/>
            <person name="Bailey A.M."/>
            <person name="Billette C."/>
            <person name="Coutinho P.M."/>
            <person name="Deakin G."/>
            <person name="Doddapaneni H."/>
            <person name="Floudas D."/>
            <person name="Grimwood J."/>
            <person name="Hilden K."/>
            <person name="Kuees U."/>
            <person name="LaButti K.M."/>
            <person name="Lapidus A."/>
            <person name="Lindquist E.A."/>
            <person name="Lucas S.M."/>
            <person name="Murat C."/>
            <person name="Riley R.W."/>
            <person name="Salamov A.A."/>
            <person name="Schmutz J."/>
            <person name="Subramanian V."/>
            <person name="Woesten H.A.B."/>
            <person name="Xu J."/>
            <person name="Eastwood D.C."/>
            <person name="Foster G.D."/>
            <person name="Sonnenberg A.S."/>
            <person name="Cullen D."/>
            <person name="de Vries R.P."/>
            <person name="Lundell T."/>
            <person name="Hibbett D.S."/>
            <person name="Henrissat B."/>
            <person name="Burton K.S."/>
            <person name="Kerrigan R.W."/>
            <person name="Challen M.P."/>
            <person name="Grigoriev I.V."/>
            <person name="Martin F."/>
        </authorList>
    </citation>
    <scope>NUCLEOTIDE SEQUENCE [LARGE SCALE GENOMIC DNA]</scope>
    <source>
        <strain evidence="4">JB137-S8 / ATCC MYA-4627 / FGSC 10392</strain>
    </source>
</reference>
<evidence type="ECO:0000313" key="4">
    <source>
        <dbReference type="Proteomes" id="UP000008493"/>
    </source>
</evidence>